<dbReference type="RefSeq" id="WP_145060552.1">
    <property type="nucleotide sequence ID" value="NZ_CP036263.1"/>
</dbReference>
<accession>A0A517MWQ4</accession>
<dbReference type="AlphaFoldDB" id="A0A517MWQ4"/>
<protein>
    <submittedName>
        <fullName evidence="1">Uncharacterized protein</fullName>
    </submittedName>
</protein>
<reference evidence="1 2" key="1">
    <citation type="submission" date="2019-02" db="EMBL/GenBank/DDBJ databases">
        <title>Deep-cultivation of Planctomycetes and their phenomic and genomic characterization uncovers novel biology.</title>
        <authorList>
            <person name="Wiegand S."/>
            <person name="Jogler M."/>
            <person name="Boedeker C."/>
            <person name="Pinto D."/>
            <person name="Vollmers J."/>
            <person name="Rivas-Marin E."/>
            <person name="Kohn T."/>
            <person name="Peeters S.H."/>
            <person name="Heuer A."/>
            <person name="Rast P."/>
            <person name="Oberbeckmann S."/>
            <person name="Bunk B."/>
            <person name="Jeske O."/>
            <person name="Meyerdierks A."/>
            <person name="Storesund J.E."/>
            <person name="Kallscheuer N."/>
            <person name="Luecker S."/>
            <person name="Lage O.M."/>
            <person name="Pohl T."/>
            <person name="Merkel B.J."/>
            <person name="Hornburger P."/>
            <person name="Mueller R.-W."/>
            <person name="Bruemmer F."/>
            <person name="Labrenz M."/>
            <person name="Spormann A.M."/>
            <person name="Op den Camp H."/>
            <person name="Overmann J."/>
            <person name="Amann R."/>
            <person name="Jetten M.S.M."/>
            <person name="Mascher T."/>
            <person name="Medema M.H."/>
            <person name="Devos D.P."/>
            <person name="Kaster A.-K."/>
            <person name="Ovreas L."/>
            <person name="Rohde M."/>
            <person name="Galperin M.Y."/>
            <person name="Jogler C."/>
        </authorList>
    </citation>
    <scope>NUCLEOTIDE SEQUENCE [LARGE SCALE GENOMIC DNA]</scope>
    <source>
        <strain evidence="1 2">HG15A2</strain>
    </source>
</reference>
<sequence>MRDWGYKPLENDGALNELGRLFEESRLADKVIESFEQDVHDNSAEIRATAYLVYILANHGLWQDGRLAEVTSLAISRLQTILDEEVEENVNLHGETIHLLNQLRQVEPKPGQNVSYPPCEP</sequence>
<evidence type="ECO:0000313" key="2">
    <source>
        <dbReference type="Proteomes" id="UP000319852"/>
    </source>
</evidence>
<gene>
    <name evidence="1" type="ORF">HG15A2_26370</name>
</gene>
<dbReference type="Proteomes" id="UP000319852">
    <property type="component" value="Chromosome"/>
</dbReference>
<name>A0A517MWQ4_9BACT</name>
<dbReference type="KEGG" id="amob:HG15A2_26370"/>
<proteinExistence type="predicted"/>
<keyword evidence="2" id="KW-1185">Reference proteome</keyword>
<organism evidence="1 2">
    <name type="scientific">Adhaeretor mobilis</name>
    <dbReference type="NCBI Taxonomy" id="1930276"/>
    <lineage>
        <taxon>Bacteria</taxon>
        <taxon>Pseudomonadati</taxon>
        <taxon>Planctomycetota</taxon>
        <taxon>Planctomycetia</taxon>
        <taxon>Pirellulales</taxon>
        <taxon>Lacipirellulaceae</taxon>
        <taxon>Adhaeretor</taxon>
    </lineage>
</organism>
<dbReference type="EMBL" id="CP036263">
    <property type="protein sequence ID" value="QDS99315.1"/>
    <property type="molecule type" value="Genomic_DNA"/>
</dbReference>
<evidence type="ECO:0000313" key="1">
    <source>
        <dbReference type="EMBL" id="QDS99315.1"/>
    </source>
</evidence>